<protein>
    <recommendedName>
        <fullName evidence="1">MADF domain-containing protein</fullName>
    </recommendedName>
</protein>
<evidence type="ECO:0000259" key="1">
    <source>
        <dbReference type="PROSITE" id="PS51029"/>
    </source>
</evidence>
<dbReference type="SMART" id="SM00595">
    <property type="entry name" value="MADF"/>
    <property type="match status" value="4"/>
</dbReference>
<dbReference type="PANTHER" id="PTHR12243:SF67">
    <property type="entry name" value="COREPRESSOR OF PANGOLIN, ISOFORM A-RELATED"/>
    <property type="match status" value="1"/>
</dbReference>
<dbReference type="Pfam" id="PF13837">
    <property type="entry name" value="Myb_DNA-bind_4"/>
    <property type="match status" value="3"/>
</dbReference>
<dbReference type="GO" id="GO:0005667">
    <property type="term" value="C:transcription regulator complex"/>
    <property type="evidence" value="ECO:0007669"/>
    <property type="project" value="TreeGrafter"/>
</dbReference>
<keyword evidence="3" id="KW-1185">Reference proteome</keyword>
<comment type="caution">
    <text evidence="2">The sequence shown here is derived from an EMBL/GenBank/DDBJ whole genome shotgun (WGS) entry which is preliminary data.</text>
</comment>
<evidence type="ECO:0000313" key="3">
    <source>
        <dbReference type="Proteomes" id="UP000494106"/>
    </source>
</evidence>
<dbReference type="GO" id="GO:0005634">
    <property type="term" value="C:nucleus"/>
    <property type="evidence" value="ECO:0007669"/>
    <property type="project" value="TreeGrafter"/>
</dbReference>
<dbReference type="InterPro" id="IPR044822">
    <property type="entry name" value="Myb_DNA-bind_4"/>
</dbReference>
<proteinExistence type="predicted"/>
<dbReference type="InterPro" id="IPR006578">
    <property type="entry name" value="MADF-dom"/>
</dbReference>
<dbReference type="Pfam" id="PF10545">
    <property type="entry name" value="MADF_DNA_bdg"/>
    <property type="match status" value="1"/>
</dbReference>
<name>A0A8S0YTG0_ARCPL</name>
<gene>
    <name evidence="2" type="ORF">APLA_LOCUS1331</name>
</gene>
<dbReference type="Gene3D" id="1.10.10.60">
    <property type="entry name" value="Homeodomain-like"/>
    <property type="match status" value="1"/>
</dbReference>
<evidence type="ECO:0000313" key="2">
    <source>
        <dbReference type="EMBL" id="CAB3222898.1"/>
    </source>
</evidence>
<feature type="domain" description="MADF" evidence="1">
    <location>
        <begin position="72"/>
        <end position="165"/>
    </location>
</feature>
<dbReference type="AlphaFoldDB" id="A0A8S0YTG0"/>
<dbReference type="InterPro" id="IPR039353">
    <property type="entry name" value="TF_Adf1"/>
</dbReference>
<accession>A0A8S0YTG0</accession>
<dbReference type="EMBL" id="CADEBC010000123">
    <property type="protein sequence ID" value="CAB3222898.1"/>
    <property type="molecule type" value="Genomic_DNA"/>
</dbReference>
<dbReference type="Proteomes" id="UP000494106">
    <property type="component" value="Unassembled WGS sequence"/>
</dbReference>
<dbReference type="OrthoDB" id="6346437at2759"/>
<dbReference type="GO" id="GO:0006357">
    <property type="term" value="P:regulation of transcription by RNA polymerase II"/>
    <property type="evidence" value="ECO:0007669"/>
    <property type="project" value="TreeGrafter"/>
</dbReference>
<dbReference type="PANTHER" id="PTHR12243">
    <property type="entry name" value="MADF DOMAIN TRANSCRIPTION FACTOR"/>
    <property type="match status" value="1"/>
</dbReference>
<reference evidence="2 3" key="1">
    <citation type="submission" date="2020-04" db="EMBL/GenBank/DDBJ databases">
        <authorList>
            <person name="Wallbank WR R."/>
            <person name="Pardo Diaz C."/>
            <person name="Kozak K."/>
            <person name="Martin S."/>
            <person name="Jiggins C."/>
            <person name="Moest M."/>
            <person name="Warren A I."/>
            <person name="Byers J.R.P. K."/>
            <person name="Montejo-Kovacevich G."/>
            <person name="Yen C E."/>
        </authorList>
    </citation>
    <scope>NUCLEOTIDE SEQUENCE [LARGE SCALE GENOMIC DNA]</scope>
</reference>
<dbReference type="PROSITE" id="PS51029">
    <property type="entry name" value="MADF"/>
    <property type="match status" value="1"/>
</dbReference>
<organism evidence="2 3">
    <name type="scientific">Arctia plantaginis</name>
    <name type="common">Wood tiger moth</name>
    <name type="synonym">Phalaena plantaginis</name>
    <dbReference type="NCBI Taxonomy" id="874455"/>
    <lineage>
        <taxon>Eukaryota</taxon>
        <taxon>Metazoa</taxon>
        <taxon>Ecdysozoa</taxon>
        <taxon>Arthropoda</taxon>
        <taxon>Hexapoda</taxon>
        <taxon>Insecta</taxon>
        <taxon>Pterygota</taxon>
        <taxon>Neoptera</taxon>
        <taxon>Endopterygota</taxon>
        <taxon>Lepidoptera</taxon>
        <taxon>Glossata</taxon>
        <taxon>Ditrysia</taxon>
        <taxon>Noctuoidea</taxon>
        <taxon>Erebidae</taxon>
        <taxon>Arctiinae</taxon>
        <taxon>Arctia</taxon>
    </lineage>
</organism>
<sequence>MDINNPHNQSYWFVLREDQSNVIFSSNNFTIQNPQIAGAEARYIVDTGERPYIQINGAPIVVQESVTNECDKEVTKTKDEDKFWDRNKVKLLLTLCLENRYRNATKDKSLWHEIAAHLGASSDECSKKYRNLRRTYVRLLKKKRLGKEIKWVHYNTCEEVFKECKSLPASVLEPWEEHKVRRLLTLYIENLSKFRSSDYLQKDLWKEIASQLGTTDYNCYHKFKNLKRAYFNWKERSRETGKPMKWPYHQYFERIFYNYNPNVGPWDKNKTRLLIDAYMQIADKFKNPRYQKKELWKEISDTVGEDPTDCDKKFRNLKQTYIRLKMREDSGRCITKWRYYKDFEAIYGVQSSYTSTDDGTLKMTYRTQDDNYVKQLLSFYVDNKDRFKDPLVKKKNMWRLLAPKIGLSSEECDRKFRNLKQTYLRLAEKKKETGKTNNWPYYSYFEKIYNEPATGSGNINNKNVCLDHITMANIKRIVQEVQHRKDNDKFEILVQSIEESNHIQRERNRILQALLDRH</sequence>